<evidence type="ECO:0000313" key="3">
    <source>
        <dbReference type="Proteomes" id="UP000184509"/>
    </source>
</evidence>
<organism evidence="2 3">
    <name type="scientific">Bacteroides luti</name>
    <dbReference type="NCBI Taxonomy" id="1297750"/>
    <lineage>
        <taxon>Bacteria</taxon>
        <taxon>Pseudomonadati</taxon>
        <taxon>Bacteroidota</taxon>
        <taxon>Bacteroidia</taxon>
        <taxon>Bacteroidales</taxon>
        <taxon>Bacteroidaceae</taxon>
        <taxon>Bacteroides</taxon>
    </lineage>
</organism>
<dbReference type="AlphaFoldDB" id="A0A1M5HLY8"/>
<feature type="domain" description="M23ase beta-sheet core" evidence="1">
    <location>
        <begin position="40"/>
        <end position="92"/>
    </location>
</feature>
<dbReference type="SUPFAM" id="SSF51261">
    <property type="entry name" value="Duplicated hybrid motif"/>
    <property type="match status" value="1"/>
</dbReference>
<dbReference type="Pfam" id="PF01551">
    <property type="entry name" value="Peptidase_M23"/>
    <property type="match status" value="1"/>
</dbReference>
<dbReference type="Proteomes" id="UP000184509">
    <property type="component" value="Unassembled WGS sequence"/>
</dbReference>
<evidence type="ECO:0000313" key="2">
    <source>
        <dbReference type="EMBL" id="SHG16986.1"/>
    </source>
</evidence>
<keyword evidence="3" id="KW-1185">Reference proteome</keyword>
<reference evidence="2 3" key="1">
    <citation type="submission" date="2016-11" db="EMBL/GenBank/DDBJ databases">
        <authorList>
            <person name="Jaros S."/>
            <person name="Januszkiewicz K."/>
            <person name="Wedrychowicz H."/>
        </authorList>
    </citation>
    <scope>NUCLEOTIDE SEQUENCE [LARGE SCALE GENOMIC DNA]</scope>
    <source>
        <strain evidence="2 3">DSM 26991</strain>
    </source>
</reference>
<dbReference type="STRING" id="1297750.SAMN05444405_1297"/>
<dbReference type="InterPro" id="IPR050570">
    <property type="entry name" value="Cell_wall_metabolism_enzyme"/>
</dbReference>
<name>A0A1M5HLY8_9BACE</name>
<sequence length="539" mass="61009">MLLSEFSLSAREAKKAVFVNPLNIPIVLSGNFGELRANHFHGGLDFKTKQVTGLPVYSIADGYVSQINVSLGSGYMLHVRHKNGYTSIYRHMLGFVHLLANYTEKYQYEHELDEVTIDLPPDEFPVKAGQQIGWSGNEGYSFGPHLHMDLIDTESGDFVDPLQFYAGMVKDTKPPRAESIMLFPQSGKGVVNSRQANFSFPPYGNRVIEAWGEIGAGIRAHDYMDNVSNHYGVHSVTLFVDGKEVCSSNMDYFSAYENRMVNSWAYAGYMKSFRDPGNKLRFLHTGDDRGIVQIKEERDYKFMFVLKDVFGNSSNYTFTVRGKKQEIPEAVVKSKYILKWDELNVLNKPGVQLIVPAGMVYKDEPVNFETFDVPGAISLDCQLHNVPLPLHAPCELEIGIRNMIKQDTKKYYIAQKIGNGYKYVGGVYNNGYICADIKDLGTYTVKIDTIRPRIAPVGKNYWPKAGIVSFSIRDNETGIKYYKGRIDGKFALFHLKLMNSRLSCRLDSRKIQKGIQHDVEILVIDNCGNASVYRDSFKW</sequence>
<dbReference type="PANTHER" id="PTHR21666:SF285">
    <property type="entry name" value="M23 FAMILY METALLOPEPTIDASE"/>
    <property type="match status" value="1"/>
</dbReference>
<accession>A0A1M5HLY8</accession>
<dbReference type="GO" id="GO:0004222">
    <property type="term" value="F:metalloendopeptidase activity"/>
    <property type="evidence" value="ECO:0007669"/>
    <property type="project" value="TreeGrafter"/>
</dbReference>
<dbReference type="InterPro" id="IPR016047">
    <property type="entry name" value="M23ase_b-sheet_dom"/>
</dbReference>
<dbReference type="PANTHER" id="PTHR21666">
    <property type="entry name" value="PEPTIDASE-RELATED"/>
    <property type="match status" value="1"/>
</dbReference>
<dbReference type="InterPro" id="IPR011055">
    <property type="entry name" value="Dup_hybrid_motif"/>
</dbReference>
<proteinExistence type="predicted"/>
<evidence type="ECO:0000259" key="1">
    <source>
        <dbReference type="Pfam" id="PF01551"/>
    </source>
</evidence>
<protein>
    <submittedName>
        <fullName evidence="2">Peptidase family M23</fullName>
    </submittedName>
</protein>
<dbReference type="Gene3D" id="2.70.70.10">
    <property type="entry name" value="Glucose Permease (Domain IIA)"/>
    <property type="match status" value="1"/>
</dbReference>
<dbReference type="CDD" id="cd12797">
    <property type="entry name" value="M23_peptidase"/>
    <property type="match status" value="1"/>
</dbReference>
<dbReference type="EMBL" id="FQTV01000029">
    <property type="protein sequence ID" value="SHG16986.1"/>
    <property type="molecule type" value="Genomic_DNA"/>
</dbReference>
<gene>
    <name evidence="2" type="ORF">SAMN05444405_1297</name>
</gene>